<evidence type="ECO:0000256" key="3">
    <source>
        <dbReference type="ARBA" id="ARBA00023002"/>
    </source>
</evidence>
<dbReference type="InterPro" id="IPR002328">
    <property type="entry name" value="ADH_Zn_CS"/>
</dbReference>
<dbReference type="Gene3D" id="3.40.50.720">
    <property type="entry name" value="NAD(P)-binding Rossmann-like Domain"/>
    <property type="match status" value="1"/>
</dbReference>
<dbReference type="GeneID" id="98914570"/>
<dbReference type="RefSeq" id="WP_066448947.1">
    <property type="nucleotide sequence ID" value="NZ_JANKBF010000001.1"/>
</dbReference>
<dbReference type="PANTHER" id="PTHR43401:SF2">
    <property type="entry name" value="L-THREONINE 3-DEHYDROGENASE"/>
    <property type="match status" value="1"/>
</dbReference>
<evidence type="ECO:0000256" key="2">
    <source>
        <dbReference type="ARBA" id="ARBA00022833"/>
    </source>
</evidence>
<evidence type="ECO:0000256" key="1">
    <source>
        <dbReference type="ARBA" id="ARBA00022723"/>
    </source>
</evidence>
<evidence type="ECO:0000313" key="7">
    <source>
        <dbReference type="Proteomes" id="UP000295515"/>
    </source>
</evidence>
<accession>A0A4R3Z599</accession>
<organism evidence="6 7">
    <name type="scientific">Longibaculum muris</name>
    <dbReference type="NCBI Taxonomy" id="1796628"/>
    <lineage>
        <taxon>Bacteria</taxon>
        <taxon>Bacillati</taxon>
        <taxon>Bacillota</taxon>
        <taxon>Erysipelotrichia</taxon>
        <taxon>Erysipelotrichales</taxon>
        <taxon>Coprobacillaceae</taxon>
        <taxon>Longibaculum</taxon>
    </lineage>
</organism>
<dbReference type="InterPro" id="IPR050129">
    <property type="entry name" value="Zn_alcohol_dh"/>
</dbReference>
<keyword evidence="1 4" id="KW-0479">Metal-binding</keyword>
<dbReference type="InterPro" id="IPR020843">
    <property type="entry name" value="ER"/>
</dbReference>
<evidence type="ECO:0000256" key="4">
    <source>
        <dbReference type="RuleBase" id="RU361277"/>
    </source>
</evidence>
<dbReference type="InterPro" id="IPR013154">
    <property type="entry name" value="ADH-like_N"/>
</dbReference>
<protein>
    <submittedName>
        <fullName evidence="6">L-iditol 2-dehydrogenase</fullName>
    </submittedName>
</protein>
<proteinExistence type="inferred from homology"/>
<dbReference type="InterPro" id="IPR013149">
    <property type="entry name" value="ADH-like_C"/>
</dbReference>
<dbReference type="Gene3D" id="3.90.180.10">
    <property type="entry name" value="Medium-chain alcohol dehydrogenases, catalytic domain"/>
    <property type="match status" value="1"/>
</dbReference>
<dbReference type="Proteomes" id="UP000295515">
    <property type="component" value="Unassembled WGS sequence"/>
</dbReference>
<dbReference type="GO" id="GO:0016491">
    <property type="term" value="F:oxidoreductase activity"/>
    <property type="evidence" value="ECO:0007669"/>
    <property type="project" value="UniProtKB-KW"/>
</dbReference>
<dbReference type="InterPro" id="IPR036291">
    <property type="entry name" value="NAD(P)-bd_dom_sf"/>
</dbReference>
<dbReference type="AlphaFoldDB" id="A0A4R3Z599"/>
<dbReference type="EMBL" id="SMCQ01000003">
    <property type="protein sequence ID" value="TCW01630.1"/>
    <property type="molecule type" value="Genomic_DNA"/>
</dbReference>
<reference evidence="6 7" key="1">
    <citation type="submission" date="2019-03" db="EMBL/GenBank/DDBJ databases">
        <title>Genomic Encyclopedia of Type Strains, Phase IV (KMG-IV): sequencing the most valuable type-strain genomes for metagenomic binning, comparative biology and taxonomic classification.</title>
        <authorList>
            <person name="Goeker M."/>
        </authorList>
    </citation>
    <scope>NUCLEOTIDE SEQUENCE [LARGE SCALE GENOMIC DNA]</scope>
    <source>
        <strain evidence="6 7">DSM 29487</strain>
    </source>
</reference>
<keyword evidence="2 4" id="KW-0862">Zinc</keyword>
<sequence length="343" mass="36848">MRGGQYNGIKNVELSEFDKPILKQDSILIKNMRAGICGTDLHAYTLEGESVGILPGNQFGHEMCGIIDSIGSGVDGFEVGQRVFVNPVTFRSIPEGYTPTMSADMAGAFSEYVLVENPQWNVNLFKIPDHVSLDFAVLVEPLSVSMNGVMLAQPQKGQKAIIYGAGTIGLGCLVALKHLGIEDVIVADSVPLRLETVKKLGGIPCDITKTKTNQFVLDLWGNLTAGMGMDMNDADLVFDCAGYTGSIRDYLDNAKMGSQLICIALGNGQVPISTSELAFKSVSIKGSCGYTSQANQEVIRMLDSGIDLSPIITATYPLSKISEAFEDATNVNKNIKVIIDHTK</sequence>
<dbReference type="Pfam" id="PF00107">
    <property type="entry name" value="ADH_zinc_N"/>
    <property type="match status" value="1"/>
</dbReference>
<comment type="similarity">
    <text evidence="4">Belongs to the zinc-containing alcohol dehydrogenase family.</text>
</comment>
<dbReference type="InterPro" id="IPR011032">
    <property type="entry name" value="GroES-like_sf"/>
</dbReference>
<feature type="domain" description="Enoyl reductase (ER)" evidence="5">
    <location>
        <begin position="8"/>
        <end position="339"/>
    </location>
</feature>
<dbReference type="PROSITE" id="PS00059">
    <property type="entry name" value="ADH_ZINC"/>
    <property type="match status" value="1"/>
</dbReference>
<keyword evidence="7" id="KW-1185">Reference proteome</keyword>
<name>A0A4R3Z599_9FIRM</name>
<dbReference type="Pfam" id="PF08240">
    <property type="entry name" value="ADH_N"/>
    <property type="match status" value="1"/>
</dbReference>
<comment type="caution">
    <text evidence="6">The sequence shown here is derived from an EMBL/GenBank/DDBJ whole genome shotgun (WGS) entry which is preliminary data.</text>
</comment>
<comment type="cofactor">
    <cofactor evidence="4">
        <name>Zn(2+)</name>
        <dbReference type="ChEBI" id="CHEBI:29105"/>
    </cofactor>
</comment>
<dbReference type="PANTHER" id="PTHR43401">
    <property type="entry name" value="L-THREONINE 3-DEHYDROGENASE"/>
    <property type="match status" value="1"/>
</dbReference>
<dbReference type="GO" id="GO:0008270">
    <property type="term" value="F:zinc ion binding"/>
    <property type="evidence" value="ECO:0007669"/>
    <property type="project" value="InterPro"/>
</dbReference>
<gene>
    <name evidence="6" type="ORF">EDD60_10385</name>
</gene>
<dbReference type="SUPFAM" id="SSF50129">
    <property type="entry name" value="GroES-like"/>
    <property type="match status" value="1"/>
</dbReference>
<evidence type="ECO:0000259" key="5">
    <source>
        <dbReference type="SMART" id="SM00829"/>
    </source>
</evidence>
<keyword evidence="3" id="KW-0560">Oxidoreductase</keyword>
<dbReference type="SMART" id="SM00829">
    <property type="entry name" value="PKS_ER"/>
    <property type="match status" value="1"/>
</dbReference>
<dbReference type="SUPFAM" id="SSF51735">
    <property type="entry name" value="NAD(P)-binding Rossmann-fold domains"/>
    <property type="match status" value="1"/>
</dbReference>
<evidence type="ECO:0000313" key="6">
    <source>
        <dbReference type="EMBL" id="TCW01630.1"/>
    </source>
</evidence>